<dbReference type="Proteomes" id="UP000034952">
    <property type="component" value="Unassembled WGS sequence"/>
</dbReference>
<sequence>MSRMFYRNRKFLEERLAEVLSEGYDSLHVPGGRSLDCTFSSFVFAWFYDQLLREKFLIVLPYKSDFFKLEITIPLKKRESPAQTAVREFAEETGIKISRSDLKLFHKFNVYEKGKERIAHTKYFFHYTKYLTLVEIPENFYEALGEISSPFFIKSTLVKYFLFPGHYAALIK</sequence>
<name>A0A0G0EHJ4_9BACT</name>
<evidence type="ECO:0000313" key="1">
    <source>
        <dbReference type="EMBL" id="KKP66742.1"/>
    </source>
</evidence>
<dbReference type="InterPro" id="IPR015797">
    <property type="entry name" value="NUDIX_hydrolase-like_dom_sf"/>
</dbReference>
<proteinExistence type="predicted"/>
<dbReference type="AlphaFoldDB" id="A0A0G0EHJ4"/>
<accession>A0A0G0EHJ4</accession>
<dbReference type="SUPFAM" id="SSF55811">
    <property type="entry name" value="Nudix"/>
    <property type="match status" value="1"/>
</dbReference>
<dbReference type="EMBL" id="LBPY01000003">
    <property type="protein sequence ID" value="KKP66742.1"/>
    <property type="molecule type" value="Genomic_DNA"/>
</dbReference>
<reference evidence="1 2" key="1">
    <citation type="journal article" date="2015" name="Nature">
        <title>rRNA introns, odd ribosomes, and small enigmatic genomes across a large radiation of phyla.</title>
        <authorList>
            <person name="Brown C.T."/>
            <person name="Hug L.A."/>
            <person name="Thomas B.C."/>
            <person name="Sharon I."/>
            <person name="Castelle C.J."/>
            <person name="Singh A."/>
            <person name="Wilkins M.J."/>
            <person name="Williams K.H."/>
            <person name="Banfield J.F."/>
        </authorList>
    </citation>
    <scope>NUCLEOTIDE SEQUENCE [LARGE SCALE GENOMIC DNA]</scope>
</reference>
<evidence type="ECO:0000313" key="2">
    <source>
        <dbReference type="Proteomes" id="UP000034952"/>
    </source>
</evidence>
<gene>
    <name evidence="1" type="ORF">UR64_C0003G0035</name>
</gene>
<organism evidence="1 2">
    <name type="scientific">Candidatus Nomurabacteria bacterium GW2011_GWE1_35_16</name>
    <dbReference type="NCBI Taxonomy" id="1618761"/>
    <lineage>
        <taxon>Bacteria</taxon>
        <taxon>Candidatus Nomuraibacteriota</taxon>
    </lineage>
</organism>
<comment type="caution">
    <text evidence="1">The sequence shown here is derived from an EMBL/GenBank/DDBJ whole genome shotgun (WGS) entry which is preliminary data.</text>
</comment>
<protein>
    <submittedName>
        <fullName evidence="1">Uncharacterized protein</fullName>
    </submittedName>
</protein>
<dbReference type="Gene3D" id="3.90.79.10">
    <property type="entry name" value="Nucleoside Triphosphate Pyrophosphohydrolase"/>
    <property type="match status" value="1"/>
</dbReference>